<comment type="caution">
    <text evidence="1">The sequence shown here is derived from an EMBL/GenBank/DDBJ whole genome shotgun (WGS) entry which is preliminary data.</text>
</comment>
<accession>A0ACC1MX78</accession>
<evidence type="ECO:0000313" key="2">
    <source>
        <dbReference type="Proteomes" id="UP001143910"/>
    </source>
</evidence>
<keyword evidence="2" id="KW-1185">Reference proteome</keyword>
<organism evidence="1 2">
    <name type="scientific">Zarea fungicola</name>
    <dbReference type="NCBI Taxonomy" id="93591"/>
    <lineage>
        <taxon>Eukaryota</taxon>
        <taxon>Fungi</taxon>
        <taxon>Dikarya</taxon>
        <taxon>Ascomycota</taxon>
        <taxon>Pezizomycotina</taxon>
        <taxon>Sordariomycetes</taxon>
        <taxon>Hypocreomycetidae</taxon>
        <taxon>Hypocreales</taxon>
        <taxon>Cordycipitaceae</taxon>
        <taxon>Zarea</taxon>
    </lineage>
</organism>
<reference evidence="1" key="1">
    <citation type="submission" date="2022-08" db="EMBL/GenBank/DDBJ databases">
        <title>Genome Sequence of Lecanicillium fungicola.</title>
        <authorList>
            <person name="Buettner E."/>
        </authorList>
    </citation>
    <scope>NUCLEOTIDE SEQUENCE</scope>
    <source>
        <strain evidence="1">Babe33</strain>
    </source>
</reference>
<evidence type="ECO:0000313" key="1">
    <source>
        <dbReference type="EMBL" id="KAJ2971610.1"/>
    </source>
</evidence>
<dbReference type="Proteomes" id="UP001143910">
    <property type="component" value="Unassembled WGS sequence"/>
</dbReference>
<gene>
    <name evidence="1" type="ORF">NQ176_g7605</name>
</gene>
<protein>
    <submittedName>
        <fullName evidence="1">Uncharacterized protein</fullName>
    </submittedName>
</protein>
<proteinExistence type="predicted"/>
<name>A0ACC1MX78_9HYPO</name>
<sequence length="93" mass="10853">MVRRDEGVESPKDHENIVEIVECEDKSSLDIWMVYYPEGNLRQHMNFGEAKEDLYLKSFCGTRVYMAPEIWFNQPAKGPFDIPKRSISGLLEQ</sequence>
<dbReference type="EMBL" id="JANJQO010001310">
    <property type="protein sequence ID" value="KAJ2971610.1"/>
    <property type="molecule type" value="Genomic_DNA"/>
</dbReference>